<proteinExistence type="predicted"/>
<dbReference type="AlphaFoldDB" id="A0A6V7TT88"/>
<dbReference type="EMBL" id="CAJEWN010000013">
    <property type="protein sequence ID" value="CAD2133650.1"/>
    <property type="molecule type" value="Genomic_DNA"/>
</dbReference>
<evidence type="ECO:0000313" key="1">
    <source>
        <dbReference type="EMBL" id="CAD2133650.1"/>
    </source>
</evidence>
<dbReference type="Proteomes" id="UP000580250">
    <property type="component" value="Unassembled WGS sequence"/>
</dbReference>
<sequence length="56" mass="6388">MLTSWLYSGCLVSFILVVSRRFVPKLTIPFCESNLLVPDWRRTIPSLARIFSSGRG</sequence>
<name>A0A6V7TT88_MELEN</name>
<protein>
    <submittedName>
        <fullName evidence="1">Uncharacterized protein</fullName>
    </submittedName>
</protein>
<gene>
    <name evidence="1" type="ORF">MENT_LOCUS4113</name>
</gene>
<comment type="caution">
    <text evidence="1">The sequence shown here is derived from an EMBL/GenBank/DDBJ whole genome shotgun (WGS) entry which is preliminary data.</text>
</comment>
<accession>A0A6V7TT88</accession>
<reference evidence="1 2" key="1">
    <citation type="submission" date="2020-08" db="EMBL/GenBank/DDBJ databases">
        <authorList>
            <person name="Koutsovoulos G."/>
            <person name="Danchin GJ E."/>
        </authorList>
    </citation>
    <scope>NUCLEOTIDE SEQUENCE [LARGE SCALE GENOMIC DNA]</scope>
</reference>
<evidence type="ECO:0000313" key="2">
    <source>
        <dbReference type="Proteomes" id="UP000580250"/>
    </source>
</evidence>
<organism evidence="1 2">
    <name type="scientific">Meloidogyne enterolobii</name>
    <name type="common">Root-knot nematode worm</name>
    <name type="synonym">Meloidogyne mayaguensis</name>
    <dbReference type="NCBI Taxonomy" id="390850"/>
    <lineage>
        <taxon>Eukaryota</taxon>
        <taxon>Metazoa</taxon>
        <taxon>Ecdysozoa</taxon>
        <taxon>Nematoda</taxon>
        <taxon>Chromadorea</taxon>
        <taxon>Rhabditida</taxon>
        <taxon>Tylenchina</taxon>
        <taxon>Tylenchomorpha</taxon>
        <taxon>Tylenchoidea</taxon>
        <taxon>Meloidogynidae</taxon>
        <taxon>Meloidogyninae</taxon>
        <taxon>Meloidogyne</taxon>
    </lineage>
</organism>